<feature type="compositionally biased region" description="Basic and acidic residues" evidence="1">
    <location>
        <begin position="1"/>
        <end position="10"/>
    </location>
</feature>
<feature type="region of interest" description="Disordered" evidence="1">
    <location>
        <begin position="1"/>
        <end position="48"/>
    </location>
</feature>
<feature type="compositionally biased region" description="Polar residues" evidence="1">
    <location>
        <begin position="33"/>
        <end position="48"/>
    </location>
</feature>
<organism evidence="2 3">
    <name type="scientific">Trametes cubensis</name>
    <dbReference type="NCBI Taxonomy" id="1111947"/>
    <lineage>
        <taxon>Eukaryota</taxon>
        <taxon>Fungi</taxon>
        <taxon>Dikarya</taxon>
        <taxon>Basidiomycota</taxon>
        <taxon>Agaricomycotina</taxon>
        <taxon>Agaricomycetes</taxon>
        <taxon>Polyporales</taxon>
        <taxon>Polyporaceae</taxon>
        <taxon>Trametes</taxon>
    </lineage>
</organism>
<name>A0AAD7TJ20_9APHY</name>
<dbReference type="AlphaFoldDB" id="A0AAD7TJ20"/>
<comment type="caution">
    <text evidence="2">The sequence shown here is derived from an EMBL/GenBank/DDBJ whole genome shotgun (WGS) entry which is preliminary data.</text>
</comment>
<accession>A0AAD7TJ20</accession>
<evidence type="ECO:0000256" key="1">
    <source>
        <dbReference type="SAM" id="MobiDB-lite"/>
    </source>
</evidence>
<dbReference type="EMBL" id="JAPEVG010000436">
    <property type="protein sequence ID" value="KAJ8462828.1"/>
    <property type="molecule type" value="Genomic_DNA"/>
</dbReference>
<proteinExistence type="predicted"/>
<evidence type="ECO:0000313" key="2">
    <source>
        <dbReference type="EMBL" id="KAJ8462828.1"/>
    </source>
</evidence>
<protein>
    <submittedName>
        <fullName evidence="2">Uncharacterized protein</fullName>
    </submittedName>
</protein>
<evidence type="ECO:0000313" key="3">
    <source>
        <dbReference type="Proteomes" id="UP001215151"/>
    </source>
</evidence>
<keyword evidence="3" id="KW-1185">Reference proteome</keyword>
<dbReference type="Proteomes" id="UP001215151">
    <property type="component" value="Unassembled WGS sequence"/>
</dbReference>
<sequence>MSSEREETTPSDHPLAPGASEGTHTPASEIHPSENSIRTASPVPSSSYTAVGPTVVDIPHTVTPQRAPRVVRVDLPAHIVVTFSGMSEKTAWGRVGTARIGYHNFARSLFDAYIMHPSRAPPRNLNPFKPSKRSKFWATYHFLRNDFVARVKLVPQFVGHSRPHGSETRILSKDEDNAQTVMLQPVGWAEMVRELVGINIEYNIPDQYPWKEEFHDSRERKATQSQGARAG</sequence>
<reference evidence="2" key="1">
    <citation type="submission" date="2022-11" db="EMBL/GenBank/DDBJ databases">
        <title>Genome Sequence of Cubamyces cubensis.</title>
        <authorList>
            <person name="Buettner E."/>
        </authorList>
    </citation>
    <scope>NUCLEOTIDE SEQUENCE</scope>
    <source>
        <strain evidence="2">MPL-01</strain>
    </source>
</reference>
<gene>
    <name evidence="2" type="ORF">ONZ51_g10654</name>
</gene>